<reference evidence="2" key="1">
    <citation type="submission" date="2017-11" db="EMBL/GenBank/DDBJ databases">
        <authorList>
            <person name="Kajale S.C."/>
            <person name="Sharma A."/>
        </authorList>
    </citation>
    <scope>NUCLEOTIDE SEQUENCE</scope>
    <source>
        <strain evidence="2">LS1_42</strain>
    </source>
</reference>
<dbReference type="AlphaFoldDB" id="A0A8J8Q2H8"/>
<keyword evidence="3" id="KW-1185">Reference proteome</keyword>
<gene>
    <name evidence="2" type="ORF">CV102_10605</name>
</gene>
<dbReference type="Gene3D" id="3.40.720.10">
    <property type="entry name" value="Alkaline Phosphatase, subunit A"/>
    <property type="match status" value="2"/>
</dbReference>
<dbReference type="SUPFAM" id="SSF53649">
    <property type="entry name" value="Alkaline phosphatase-like"/>
    <property type="match status" value="1"/>
</dbReference>
<dbReference type="Proteomes" id="UP000766904">
    <property type="component" value="Unassembled WGS sequence"/>
</dbReference>
<protein>
    <submittedName>
        <fullName evidence="2">Phosphodiesterase</fullName>
    </submittedName>
</protein>
<evidence type="ECO:0000313" key="3">
    <source>
        <dbReference type="Proteomes" id="UP000766904"/>
    </source>
</evidence>
<dbReference type="InterPro" id="IPR002591">
    <property type="entry name" value="Phosphodiest/P_Trfase"/>
</dbReference>
<dbReference type="PANTHER" id="PTHR10151:SF120">
    <property type="entry name" value="BIS(5'-ADENOSYL)-TRIPHOSPHATASE"/>
    <property type="match status" value="1"/>
</dbReference>
<sequence>MAHNVLLVGIDAGDFRTIDPLIEKGAMPTVESLLEEGYDATLESSIPPWTPTAWTSMTSGKNPGKHGVFDFKTPDGERLVDTHDVRTSRIWDYLTEAGSRSIVVNVPVTDPAPEIDGIVIPGFLGREVDRAEAHPDGILDELRDAIGEYSVYPDGSLEGEALCDEYVRTMRTRRDAIEYLCTTHEWDFAMVEFQVTDLVFHELPDDRHIERVYRKLDEFIADVIGAVEADTVLLASDHGMGTMGEWDVRVNTWLKRRGFLETSVDGREYGWSKPGAETGRREGIVAQLARELSRIGLTPQRIEAGLAAVGVATLAKRVLPDSVLEQAIVAGEKIDEESSSAYFPSSSGLGIYCDDDVQETIIDGLSAMTIPGETEPVFERVLPAAEVFDGPYASNGPDVVVVPNGFEYFVSATVSSSVFDRARYRFNHKPEGMLIASGPTVEETTERRSNAIYDVAPTVLGLMGIPLDTGFDGERIAEIAPEPSTAKEYSHRSSARRSEERPEVRSRLEDLGYFD</sequence>
<dbReference type="OrthoDB" id="198670at2157"/>
<evidence type="ECO:0000313" key="2">
    <source>
        <dbReference type="EMBL" id="TYL38945.1"/>
    </source>
</evidence>
<dbReference type="RefSeq" id="WP_148857948.1">
    <property type="nucleotide sequence ID" value="NZ_PHNJ01000004.1"/>
</dbReference>
<name>A0A8J8Q2H8_9EURY</name>
<dbReference type="GO" id="GO:0016787">
    <property type="term" value="F:hydrolase activity"/>
    <property type="evidence" value="ECO:0007669"/>
    <property type="project" value="UniProtKB-ARBA"/>
</dbReference>
<dbReference type="Pfam" id="PF01663">
    <property type="entry name" value="Phosphodiest"/>
    <property type="match status" value="1"/>
</dbReference>
<dbReference type="PANTHER" id="PTHR10151">
    <property type="entry name" value="ECTONUCLEOTIDE PYROPHOSPHATASE/PHOSPHODIESTERASE"/>
    <property type="match status" value="1"/>
</dbReference>
<proteinExistence type="predicted"/>
<comment type="caution">
    <text evidence="2">The sequence shown here is derived from an EMBL/GenBank/DDBJ whole genome shotgun (WGS) entry which is preliminary data.</text>
</comment>
<dbReference type="InterPro" id="IPR017850">
    <property type="entry name" value="Alkaline_phosphatase_core_sf"/>
</dbReference>
<feature type="compositionally biased region" description="Basic and acidic residues" evidence="1">
    <location>
        <begin position="488"/>
        <end position="515"/>
    </location>
</feature>
<accession>A0A8J8Q2H8</accession>
<feature type="region of interest" description="Disordered" evidence="1">
    <location>
        <begin position="478"/>
        <end position="515"/>
    </location>
</feature>
<dbReference type="EMBL" id="PHNJ01000004">
    <property type="protein sequence ID" value="TYL38945.1"/>
    <property type="molecule type" value="Genomic_DNA"/>
</dbReference>
<evidence type="ECO:0000256" key="1">
    <source>
        <dbReference type="SAM" id="MobiDB-lite"/>
    </source>
</evidence>
<organism evidence="2 3">
    <name type="scientific">Natronococcus pandeyae</name>
    <dbReference type="NCBI Taxonomy" id="2055836"/>
    <lineage>
        <taxon>Archaea</taxon>
        <taxon>Methanobacteriati</taxon>
        <taxon>Methanobacteriota</taxon>
        <taxon>Stenosarchaea group</taxon>
        <taxon>Halobacteria</taxon>
        <taxon>Halobacteriales</taxon>
        <taxon>Natrialbaceae</taxon>
        <taxon>Natronococcus</taxon>
    </lineage>
</organism>